<dbReference type="EMBL" id="JBBWWR010000005">
    <property type="protein sequence ID" value="KAK8965969.1"/>
    <property type="molecule type" value="Genomic_DNA"/>
</dbReference>
<name>A0ABR2MP57_9ASPA</name>
<proteinExistence type="predicted"/>
<evidence type="ECO:0000313" key="2">
    <source>
        <dbReference type="Proteomes" id="UP001412067"/>
    </source>
</evidence>
<keyword evidence="2" id="KW-1185">Reference proteome</keyword>
<reference evidence="1 2" key="1">
    <citation type="journal article" date="2022" name="Nat. Plants">
        <title>Genomes of leafy and leafless Platanthera orchids illuminate the evolution of mycoheterotrophy.</title>
        <authorList>
            <person name="Li M.H."/>
            <person name="Liu K.W."/>
            <person name="Li Z."/>
            <person name="Lu H.C."/>
            <person name="Ye Q.L."/>
            <person name="Zhang D."/>
            <person name="Wang J.Y."/>
            <person name="Li Y.F."/>
            <person name="Zhong Z.M."/>
            <person name="Liu X."/>
            <person name="Yu X."/>
            <person name="Liu D.K."/>
            <person name="Tu X.D."/>
            <person name="Liu B."/>
            <person name="Hao Y."/>
            <person name="Liao X.Y."/>
            <person name="Jiang Y.T."/>
            <person name="Sun W.H."/>
            <person name="Chen J."/>
            <person name="Chen Y.Q."/>
            <person name="Ai Y."/>
            <person name="Zhai J.W."/>
            <person name="Wu S.S."/>
            <person name="Zhou Z."/>
            <person name="Hsiao Y.Y."/>
            <person name="Wu W.L."/>
            <person name="Chen Y.Y."/>
            <person name="Lin Y.F."/>
            <person name="Hsu J.L."/>
            <person name="Li C.Y."/>
            <person name="Wang Z.W."/>
            <person name="Zhao X."/>
            <person name="Zhong W.Y."/>
            <person name="Ma X.K."/>
            <person name="Ma L."/>
            <person name="Huang J."/>
            <person name="Chen G.Z."/>
            <person name="Huang M.Z."/>
            <person name="Huang L."/>
            <person name="Peng D.H."/>
            <person name="Luo Y.B."/>
            <person name="Zou S.Q."/>
            <person name="Chen S.P."/>
            <person name="Lan S."/>
            <person name="Tsai W.C."/>
            <person name="Van de Peer Y."/>
            <person name="Liu Z.J."/>
        </authorList>
    </citation>
    <scope>NUCLEOTIDE SEQUENCE [LARGE SCALE GENOMIC DNA]</scope>
    <source>
        <strain evidence="1">Lor288</strain>
    </source>
</reference>
<accession>A0ABR2MP57</accession>
<evidence type="ECO:0000313" key="1">
    <source>
        <dbReference type="EMBL" id="KAK8965969.1"/>
    </source>
</evidence>
<gene>
    <name evidence="1" type="ORF">KSP40_PGU015897</name>
</gene>
<sequence>MTVASTVENGRCCFNAFTHSQGILLQYLLCCFKPSSKKEERPTQVEVFIETRSSISGKELDLETNNAIPQLQDTMNSG</sequence>
<dbReference type="Proteomes" id="UP001412067">
    <property type="component" value="Unassembled WGS sequence"/>
</dbReference>
<organism evidence="1 2">
    <name type="scientific">Platanthera guangdongensis</name>
    <dbReference type="NCBI Taxonomy" id="2320717"/>
    <lineage>
        <taxon>Eukaryota</taxon>
        <taxon>Viridiplantae</taxon>
        <taxon>Streptophyta</taxon>
        <taxon>Embryophyta</taxon>
        <taxon>Tracheophyta</taxon>
        <taxon>Spermatophyta</taxon>
        <taxon>Magnoliopsida</taxon>
        <taxon>Liliopsida</taxon>
        <taxon>Asparagales</taxon>
        <taxon>Orchidaceae</taxon>
        <taxon>Orchidoideae</taxon>
        <taxon>Orchideae</taxon>
        <taxon>Orchidinae</taxon>
        <taxon>Platanthera</taxon>
    </lineage>
</organism>
<protein>
    <submittedName>
        <fullName evidence="1">Uncharacterized protein</fullName>
    </submittedName>
</protein>
<comment type="caution">
    <text evidence="1">The sequence shown here is derived from an EMBL/GenBank/DDBJ whole genome shotgun (WGS) entry which is preliminary data.</text>
</comment>